<gene>
    <name evidence="2" type="ORF">Cob_v011825</name>
</gene>
<organism evidence="2 3">
    <name type="scientific">Colletotrichum orbiculare (strain 104-T / ATCC 96160 / CBS 514.97 / LARS 414 / MAFF 240422)</name>
    <name type="common">Cucumber anthracnose fungus</name>
    <name type="synonym">Colletotrichum lagenarium</name>
    <dbReference type="NCBI Taxonomy" id="1213857"/>
    <lineage>
        <taxon>Eukaryota</taxon>
        <taxon>Fungi</taxon>
        <taxon>Dikarya</taxon>
        <taxon>Ascomycota</taxon>
        <taxon>Pezizomycotina</taxon>
        <taxon>Sordariomycetes</taxon>
        <taxon>Hypocreomycetidae</taxon>
        <taxon>Glomerellales</taxon>
        <taxon>Glomerellaceae</taxon>
        <taxon>Colletotrichum</taxon>
        <taxon>Colletotrichum orbiculare species complex</taxon>
    </lineage>
</organism>
<dbReference type="AlphaFoldDB" id="A0A484FCL4"/>
<evidence type="ECO:0000256" key="1">
    <source>
        <dbReference type="SAM" id="MobiDB-lite"/>
    </source>
</evidence>
<evidence type="ECO:0000313" key="3">
    <source>
        <dbReference type="Proteomes" id="UP000014480"/>
    </source>
</evidence>
<dbReference type="EMBL" id="AMCV02000041">
    <property type="protein sequence ID" value="TDZ15285.1"/>
    <property type="molecule type" value="Genomic_DNA"/>
</dbReference>
<reference evidence="3" key="2">
    <citation type="journal article" date="2019" name="Mol. Plant Microbe Interact.">
        <title>Genome sequence resources for four phytopathogenic fungi from the Colletotrichum orbiculare species complex.</title>
        <authorList>
            <person name="Gan P."/>
            <person name="Tsushima A."/>
            <person name="Narusaka M."/>
            <person name="Narusaka Y."/>
            <person name="Takano Y."/>
            <person name="Kubo Y."/>
            <person name="Shirasu K."/>
        </authorList>
    </citation>
    <scope>GENOME REANNOTATION</scope>
    <source>
        <strain evidence="3">104-T / ATCC 96160 / CBS 514.97 / LARS 414 / MAFF 240422</strain>
    </source>
</reference>
<protein>
    <submittedName>
        <fullName evidence="2">Uncharacterized protein</fullName>
    </submittedName>
</protein>
<dbReference type="Proteomes" id="UP000014480">
    <property type="component" value="Unassembled WGS sequence"/>
</dbReference>
<accession>A0A484FCL4</accession>
<comment type="caution">
    <text evidence="2">The sequence shown here is derived from an EMBL/GenBank/DDBJ whole genome shotgun (WGS) entry which is preliminary data.</text>
</comment>
<feature type="region of interest" description="Disordered" evidence="1">
    <location>
        <begin position="1"/>
        <end position="26"/>
    </location>
</feature>
<sequence length="78" mass="8356">MVVARLPTVHSGSSYLSPNPSPCQSSSSTLLVCSQSESALVRQSRQLRRPRRSLVGNVIDVVISPLRLFPCGMTMAAA</sequence>
<keyword evidence="3" id="KW-1185">Reference proteome</keyword>
<proteinExistence type="predicted"/>
<name>A0A484FCL4_COLOR</name>
<reference evidence="3" key="1">
    <citation type="journal article" date="2013" name="New Phytol.">
        <title>Comparative genomic and transcriptomic analyses reveal the hemibiotrophic stage shift of Colletotrichum fungi.</title>
        <authorList>
            <person name="Gan P."/>
            <person name="Ikeda K."/>
            <person name="Irieda H."/>
            <person name="Narusaka M."/>
            <person name="O'Connell R.J."/>
            <person name="Narusaka Y."/>
            <person name="Takano Y."/>
            <person name="Kubo Y."/>
            <person name="Shirasu K."/>
        </authorList>
    </citation>
    <scope>NUCLEOTIDE SEQUENCE [LARGE SCALE GENOMIC DNA]</scope>
    <source>
        <strain evidence="3">104-T / ATCC 96160 / CBS 514.97 / LARS 414 / MAFF 240422</strain>
    </source>
</reference>
<evidence type="ECO:0000313" key="2">
    <source>
        <dbReference type="EMBL" id="TDZ15285.1"/>
    </source>
</evidence>